<accession>A0A401SDP1</accession>
<dbReference type="PANTHER" id="PTHR14191:SF6">
    <property type="entry name" value="NA(+)_H(+) EXCHANGE REGULATORY COFACTOR NHE-RF3-RELATED"/>
    <property type="match status" value="1"/>
</dbReference>
<dbReference type="GO" id="GO:0016324">
    <property type="term" value="C:apical plasma membrane"/>
    <property type="evidence" value="ECO:0007669"/>
    <property type="project" value="TreeGrafter"/>
</dbReference>
<dbReference type="InterPro" id="IPR051067">
    <property type="entry name" value="NHER"/>
</dbReference>
<sequence>MLSELRLFANETDYILAKEGGFCAIVKGKCIMRVTDLFENITRHIDNIHAFVNQMNEGAGWEDWGFGSCPDQIFCCFRSFKHQVMAAEIQPRLCKLSKKEGESFGFYLRIEKDIEGHLIRSVVTGSPADNVGLKDGDRVIRVNTIFVDGEEHQKVVDLIKKSGNCVTFLILDDTTYTHAKKQGINLSQVNIPNPTPVQPVLNGVSGKTPRPKLCYLVKQGSSFGFSLKTVEGVPGLFMTEITPAGSAFNAGVEPNDRIIELNGENVENVSHPQMVTKMKASGNKIMLLLIDETSDKYFKSKMIKVVASMASVKGLPHKPRIAQLTKGPQGYGFSLRVEQEQKGHLIREIDQNSPAGKSGLLDGDLLIAVNGDVVEHLDHESLVDKIRKCGNQVTFLAVDSPTNELYKQAGISPICYWKEVYESDPPVEVEESQENQRSTESPQHGPRLCHLTKGPEGYGFILNAIKGVQGQFIKQVIKDSTAEEAGLQVNDILIEVNGINVETDTHEELIEKIKTSDDKLSMLVIRKEEYDHYKETNTPTSANAIRMPTPEPVTPPENTEEESTPEEPETQEPAADSPTMERKEQTKSSPSLSAEEDTDDDTQL</sequence>
<dbReference type="InterPro" id="IPR001478">
    <property type="entry name" value="PDZ"/>
</dbReference>
<dbReference type="Proteomes" id="UP000287033">
    <property type="component" value="Unassembled WGS sequence"/>
</dbReference>
<feature type="domain" description="PDZ" evidence="4">
    <location>
        <begin position="218"/>
        <end position="293"/>
    </location>
</feature>
<name>A0A401SDP1_CHIPU</name>
<dbReference type="AlphaFoldDB" id="A0A401SDP1"/>
<dbReference type="STRING" id="137246.A0A401SDP1"/>
<dbReference type="SUPFAM" id="SSF50156">
    <property type="entry name" value="PDZ domain-like"/>
    <property type="match status" value="4"/>
</dbReference>
<evidence type="ECO:0000259" key="4">
    <source>
        <dbReference type="PROSITE" id="PS50106"/>
    </source>
</evidence>
<comment type="caution">
    <text evidence="5">The sequence shown here is derived from an EMBL/GenBank/DDBJ whole genome shotgun (WGS) entry which is preliminary data.</text>
</comment>
<dbReference type="SMART" id="SM00228">
    <property type="entry name" value="PDZ"/>
    <property type="match status" value="4"/>
</dbReference>
<dbReference type="OrthoDB" id="10009200at2759"/>
<dbReference type="PANTHER" id="PTHR14191">
    <property type="entry name" value="PDZ DOMAIN CONTAINING PROTEIN"/>
    <property type="match status" value="1"/>
</dbReference>
<feature type="region of interest" description="Disordered" evidence="3">
    <location>
        <begin position="426"/>
        <end position="448"/>
    </location>
</feature>
<gene>
    <name evidence="5" type="ORF">chiPu_0006938</name>
</gene>
<dbReference type="GO" id="GO:0072659">
    <property type="term" value="P:protein localization to plasma membrane"/>
    <property type="evidence" value="ECO:0007669"/>
    <property type="project" value="TreeGrafter"/>
</dbReference>
<dbReference type="PROSITE" id="PS50106">
    <property type="entry name" value="PDZ"/>
    <property type="match status" value="4"/>
</dbReference>
<evidence type="ECO:0000256" key="3">
    <source>
        <dbReference type="SAM" id="MobiDB-lite"/>
    </source>
</evidence>
<dbReference type="GO" id="GO:0043495">
    <property type="term" value="F:protein-membrane adaptor activity"/>
    <property type="evidence" value="ECO:0007669"/>
    <property type="project" value="TreeGrafter"/>
</dbReference>
<feature type="compositionally biased region" description="Acidic residues" evidence="3">
    <location>
        <begin position="594"/>
        <end position="604"/>
    </location>
</feature>
<organism evidence="5 6">
    <name type="scientific">Chiloscyllium punctatum</name>
    <name type="common">Brownbanded bambooshark</name>
    <name type="synonym">Hemiscyllium punctatum</name>
    <dbReference type="NCBI Taxonomy" id="137246"/>
    <lineage>
        <taxon>Eukaryota</taxon>
        <taxon>Metazoa</taxon>
        <taxon>Chordata</taxon>
        <taxon>Craniata</taxon>
        <taxon>Vertebrata</taxon>
        <taxon>Chondrichthyes</taxon>
        <taxon>Elasmobranchii</taxon>
        <taxon>Galeomorphii</taxon>
        <taxon>Galeoidea</taxon>
        <taxon>Orectolobiformes</taxon>
        <taxon>Hemiscylliidae</taxon>
        <taxon>Chiloscyllium</taxon>
    </lineage>
</organism>
<dbReference type="InterPro" id="IPR036034">
    <property type="entry name" value="PDZ_sf"/>
</dbReference>
<dbReference type="CDD" id="cd06768">
    <property type="entry name" value="PDZ_NHERF-like"/>
    <property type="match status" value="4"/>
</dbReference>
<dbReference type="GO" id="GO:0005102">
    <property type="term" value="F:signaling receptor binding"/>
    <property type="evidence" value="ECO:0007669"/>
    <property type="project" value="TreeGrafter"/>
</dbReference>
<feature type="domain" description="PDZ" evidence="4">
    <location>
        <begin position="321"/>
        <end position="401"/>
    </location>
</feature>
<feature type="domain" description="PDZ" evidence="4">
    <location>
        <begin position="93"/>
        <end position="174"/>
    </location>
</feature>
<feature type="region of interest" description="Disordered" evidence="3">
    <location>
        <begin position="534"/>
        <end position="604"/>
    </location>
</feature>
<proteinExistence type="inferred from homology"/>
<dbReference type="Gene3D" id="2.30.42.10">
    <property type="match status" value="4"/>
</dbReference>
<keyword evidence="1" id="KW-0677">Repeat</keyword>
<dbReference type="Gene3D" id="1.10.287.210">
    <property type="match status" value="1"/>
</dbReference>
<feature type="compositionally biased region" description="Acidic residues" evidence="3">
    <location>
        <begin position="558"/>
        <end position="570"/>
    </location>
</feature>
<protein>
    <recommendedName>
        <fullName evidence="4">PDZ domain-containing protein</fullName>
    </recommendedName>
</protein>
<evidence type="ECO:0000313" key="6">
    <source>
        <dbReference type="Proteomes" id="UP000287033"/>
    </source>
</evidence>
<evidence type="ECO:0000256" key="1">
    <source>
        <dbReference type="ARBA" id="ARBA00022737"/>
    </source>
</evidence>
<keyword evidence="6" id="KW-1185">Reference proteome</keyword>
<dbReference type="EMBL" id="BEZZ01000209">
    <property type="protein sequence ID" value="GCC28508.1"/>
    <property type="molecule type" value="Genomic_DNA"/>
</dbReference>
<dbReference type="OMA" id="HKPRIAQ"/>
<reference evidence="5 6" key="1">
    <citation type="journal article" date="2018" name="Nat. Ecol. Evol.">
        <title>Shark genomes provide insights into elasmobranch evolution and the origin of vertebrates.</title>
        <authorList>
            <person name="Hara Y"/>
            <person name="Yamaguchi K"/>
            <person name="Onimaru K"/>
            <person name="Kadota M"/>
            <person name="Koyanagi M"/>
            <person name="Keeley SD"/>
            <person name="Tatsumi K"/>
            <person name="Tanaka K"/>
            <person name="Motone F"/>
            <person name="Kageyama Y"/>
            <person name="Nozu R"/>
            <person name="Adachi N"/>
            <person name="Nishimura O"/>
            <person name="Nakagawa R"/>
            <person name="Tanegashima C"/>
            <person name="Kiyatake I"/>
            <person name="Matsumoto R"/>
            <person name="Murakumo K"/>
            <person name="Nishida K"/>
            <person name="Terakita A"/>
            <person name="Kuratani S"/>
            <person name="Sato K"/>
            <person name="Hyodo S Kuraku.S."/>
        </authorList>
    </citation>
    <scope>NUCLEOTIDE SEQUENCE [LARGE SCALE GENOMIC DNA]</scope>
</reference>
<dbReference type="Pfam" id="PF00595">
    <property type="entry name" value="PDZ"/>
    <property type="match status" value="4"/>
</dbReference>
<evidence type="ECO:0000256" key="2">
    <source>
        <dbReference type="ARBA" id="ARBA00038110"/>
    </source>
</evidence>
<feature type="domain" description="PDZ" evidence="4">
    <location>
        <begin position="448"/>
        <end position="528"/>
    </location>
</feature>
<evidence type="ECO:0000313" key="5">
    <source>
        <dbReference type="EMBL" id="GCC28508.1"/>
    </source>
</evidence>
<comment type="similarity">
    <text evidence="2">Belongs to the NHER family.</text>
</comment>